<comment type="caution">
    <text evidence="6">Lacks conserved residue(s) required for the propagation of feature annotation.</text>
</comment>
<name>A0ABD2LBS6_9BILA</name>
<feature type="transmembrane region" description="Helical" evidence="6">
    <location>
        <begin position="218"/>
        <end position="239"/>
    </location>
</feature>
<proteinExistence type="inferred from homology"/>
<comment type="subcellular location">
    <subcellularLocation>
        <location evidence="1">Membrane</location>
        <topology evidence="1">Multi-pass membrane protein</topology>
    </subcellularLocation>
</comment>
<evidence type="ECO:0000313" key="8">
    <source>
        <dbReference type="Proteomes" id="UP001620626"/>
    </source>
</evidence>
<keyword evidence="8" id="KW-1185">Reference proteome</keyword>
<feature type="transmembrane region" description="Helical" evidence="6">
    <location>
        <begin position="20"/>
        <end position="49"/>
    </location>
</feature>
<dbReference type="GO" id="GO:0016020">
    <property type="term" value="C:membrane"/>
    <property type="evidence" value="ECO:0007669"/>
    <property type="project" value="UniProtKB-SubCell"/>
</dbReference>
<evidence type="ECO:0000313" key="7">
    <source>
        <dbReference type="EMBL" id="KAL3111879.1"/>
    </source>
</evidence>
<keyword evidence="3 6" id="KW-0812">Transmembrane</keyword>
<evidence type="ECO:0000256" key="6">
    <source>
        <dbReference type="RuleBase" id="RU280813"/>
    </source>
</evidence>
<dbReference type="GO" id="GO:0007606">
    <property type="term" value="P:sensory perception of chemical stimulus"/>
    <property type="evidence" value="ECO:0007669"/>
    <property type="project" value="UniProtKB-UniRule"/>
</dbReference>
<keyword evidence="5 6" id="KW-0472">Membrane</keyword>
<evidence type="ECO:0000256" key="5">
    <source>
        <dbReference type="ARBA" id="ARBA00023136"/>
    </source>
</evidence>
<dbReference type="PANTHER" id="PTHR31627">
    <property type="entry name" value="SERPENTINE RECEPTOR CLASS GAMMA-RELATED"/>
    <property type="match status" value="1"/>
</dbReference>
<feature type="transmembrane region" description="Helical" evidence="6">
    <location>
        <begin position="153"/>
        <end position="172"/>
    </location>
</feature>
<dbReference type="Pfam" id="PF02118">
    <property type="entry name" value="Srg"/>
    <property type="match status" value="1"/>
</dbReference>
<comment type="similarity">
    <text evidence="2 6">Belongs to the nematode receptor-like protein srg family.</text>
</comment>
<organism evidence="7 8">
    <name type="scientific">Heterodera trifolii</name>
    <dbReference type="NCBI Taxonomy" id="157864"/>
    <lineage>
        <taxon>Eukaryota</taxon>
        <taxon>Metazoa</taxon>
        <taxon>Ecdysozoa</taxon>
        <taxon>Nematoda</taxon>
        <taxon>Chromadorea</taxon>
        <taxon>Rhabditida</taxon>
        <taxon>Tylenchina</taxon>
        <taxon>Tylenchomorpha</taxon>
        <taxon>Tylenchoidea</taxon>
        <taxon>Heteroderidae</taxon>
        <taxon>Heteroderinae</taxon>
        <taxon>Heterodera</taxon>
    </lineage>
</organism>
<dbReference type="InterPro" id="IPR000609">
    <property type="entry name" value="7TM_GPCR_serpentine_rcpt_Srg"/>
</dbReference>
<evidence type="ECO:0000256" key="3">
    <source>
        <dbReference type="ARBA" id="ARBA00022692"/>
    </source>
</evidence>
<dbReference type="AlphaFoldDB" id="A0ABD2LBS6"/>
<accession>A0ABD2LBS6</accession>
<reference evidence="7 8" key="1">
    <citation type="submission" date="2024-10" db="EMBL/GenBank/DDBJ databases">
        <authorList>
            <person name="Kim D."/>
        </authorList>
    </citation>
    <scope>NUCLEOTIDE SEQUENCE [LARGE SCALE GENOMIC DNA]</scope>
    <source>
        <strain evidence="7">BH-2024</strain>
    </source>
</reference>
<evidence type="ECO:0000256" key="4">
    <source>
        <dbReference type="ARBA" id="ARBA00022989"/>
    </source>
</evidence>
<feature type="transmembrane region" description="Helical" evidence="6">
    <location>
        <begin position="103"/>
        <end position="132"/>
    </location>
</feature>
<dbReference type="InterPro" id="IPR051119">
    <property type="entry name" value="Nematode_SR-like"/>
</dbReference>
<dbReference type="Proteomes" id="UP001620626">
    <property type="component" value="Unassembled WGS sequence"/>
</dbReference>
<keyword evidence="4 6" id="KW-1133">Transmembrane helix</keyword>
<sequence>MGSSVSAPFFSAMAILANSNLFPIFFALAIGIRLPCSTARCCCAILFLINYERLWRVGLPFVVAFSFIFPLPFTAPIIGLDMYIHVKNDNTTFTIDFREMANGINSCEIAACSAVIFVIVCFLLNLATFFAYKLRNNSQLNGQEATIERKMTIYAVTTFFGQLLMAIFTFFVDITATNFIDDHNNHFSYVQTWFNISSEQNFTLFFANLNQYPWVNDLSSVVIPAWLLLWCSSTLREIIAKNLKFANRNPGVNTIHVHQIIRVSAQAQPINGICR</sequence>
<feature type="transmembrane region" description="Helical" evidence="6">
    <location>
        <begin position="61"/>
        <end position="83"/>
    </location>
</feature>
<dbReference type="EMBL" id="JBICBT010000491">
    <property type="protein sequence ID" value="KAL3111879.1"/>
    <property type="molecule type" value="Genomic_DNA"/>
</dbReference>
<protein>
    <recommendedName>
        <fullName evidence="6">Serpentine receptor class gamma</fullName>
    </recommendedName>
</protein>
<comment type="caution">
    <text evidence="7">The sequence shown here is derived from an EMBL/GenBank/DDBJ whole genome shotgun (WGS) entry which is preliminary data.</text>
</comment>
<gene>
    <name evidence="7" type="ORF">niasHT_015077</name>
</gene>
<evidence type="ECO:0000256" key="1">
    <source>
        <dbReference type="ARBA" id="ARBA00004141"/>
    </source>
</evidence>
<evidence type="ECO:0000256" key="2">
    <source>
        <dbReference type="ARBA" id="ARBA00005692"/>
    </source>
</evidence>